<evidence type="ECO:0000313" key="3">
    <source>
        <dbReference type="Proteomes" id="UP001176941"/>
    </source>
</evidence>
<evidence type="ECO:0000313" key="2">
    <source>
        <dbReference type="EMBL" id="CAI9149277.1"/>
    </source>
</evidence>
<feature type="region of interest" description="Disordered" evidence="1">
    <location>
        <begin position="246"/>
        <end position="272"/>
    </location>
</feature>
<name>A0ABN8XLY6_RANTA</name>
<comment type="caution">
    <text evidence="2">The sequence shown here is derived from an EMBL/GenBank/DDBJ whole genome shotgun (WGS) entry which is preliminary data.</text>
</comment>
<organism evidence="2 3">
    <name type="scientific">Rangifer tarandus platyrhynchus</name>
    <name type="common">Svalbard reindeer</name>
    <dbReference type="NCBI Taxonomy" id="3082113"/>
    <lineage>
        <taxon>Eukaryota</taxon>
        <taxon>Metazoa</taxon>
        <taxon>Chordata</taxon>
        <taxon>Craniata</taxon>
        <taxon>Vertebrata</taxon>
        <taxon>Euteleostomi</taxon>
        <taxon>Mammalia</taxon>
        <taxon>Eutheria</taxon>
        <taxon>Laurasiatheria</taxon>
        <taxon>Artiodactyla</taxon>
        <taxon>Ruminantia</taxon>
        <taxon>Pecora</taxon>
        <taxon>Cervidae</taxon>
        <taxon>Odocoileinae</taxon>
        <taxon>Rangifer</taxon>
    </lineage>
</organism>
<evidence type="ECO:0000256" key="1">
    <source>
        <dbReference type="SAM" id="MobiDB-lite"/>
    </source>
</evidence>
<gene>
    <name evidence="2" type="ORF">MRATA1EN1_LOCUS30895</name>
</gene>
<dbReference type="EMBL" id="CATKSN020000213">
    <property type="protein sequence ID" value="CAI9149277.1"/>
    <property type="molecule type" value="Genomic_DNA"/>
</dbReference>
<proteinExistence type="predicted"/>
<protein>
    <submittedName>
        <fullName evidence="2">Uncharacterized protein</fullName>
    </submittedName>
</protein>
<keyword evidence="3" id="KW-1185">Reference proteome</keyword>
<reference evidence="2" key="1">
    <citation type="submission" date="2023-04" db="EMBL/GenBank/DDBJ databases">
        <authorList>
            <consortium name="ELIXIR-Norway"/>
        </authorList>
    </citation>
    <scope>NUCLEOTIDE SEQUENCE [LARGE SCALE GENOMIC DNA]</scope>
</reference>
<dbReference type="Proteomes" id="UP001176941">
    <property type="component" value="Unassembled WGS sequence"/>
</dbReference>
<sequence length="272" mass="30775">MQTCEIIYRSPIVDQPALGSSDAVRRHTETGSGTRAGGVRIRMSPARQRTAATDGLCFPVFDFVSKVAVKTRGRSRWRRPCRALWLSCSISPPRVETSLNDRMLEEMSVSAAARFQPPHVCREAFYNMKRRNGGHVDGARLHHGERRSQRSVYGHLQTFALEHRLESLTLSRQRRRRLHTLQSLPPATYALLKDPFQQVRKRESAVLSSPCVSSVLFMPAGPSDLQRLLAPSARLRLYKRLQRCSDSSKLSGPEKAPRTHSIASFARPHRVR</sequence>
<accession>A0ABN8XLY6</accession>